<keyword evidence="7" id="KW-0418">Kinase</keyword>
<dbReference type="EMBL" id="QAAD01000001">
    <property type="protein sequence ID" value="PTN10546.1"/>
    <property type="molecule type" value="Genomic_DNA"/>
</dbReference>
<comment type="catalytic activity">
    <reaction evidence="1">
        <text>ATP + protein L-histidine = ADP + protein N-phospho-L-histidine.</text>
        <dbReference type="EC" id="2.7.13.3"/>
    </reaction>
</comment>
<dbReference type="SUPFAM" id="SSF55874">
    <property type="entry name" value="ATPase domain of HSP90 chaperone/DNA topoisomerase II/histidine kinase"/>
    <property type="match status" value="1"/>
</dbReference>
<dbReference type="Proteomes" id="UP000243525">
    <property type="component" value="Unassembled WGS sequence"/>
</dbReference>
<dbReference type="InterPro" id="IPR036890">
    <property type="entry name" value="HATPase_C_sf"/>
</dbReference>
<evidence type="ECO:0000313" key="7">
    <source>
        <dbReference type="EMBL" id="PTN10546.1"/>
    </source>
</evidence>
<dbReference type="Gene3D" id="3.40.50.2300">
    <property type="match status" value="1"/>
</dbReference>
<dbReference type="AlphaFoldDB" id="A0A2T5C6I6"/>
<keyword evidence="3 4" id="KW-0597">Phosphoprotein</keyword>
<accession>A0A2T5C6I6</accession>
<dbReference type="SMART" id="SM00387">
    <property type="entry name" value="HATPase_c"/>
    <property type="match status" value="1"/>
</dbReference>
<evidence type="ECO:0000259" key="6">
    <source>
        <dbReference type="PROSITE" id="PS50110"/>
    </source>
</evidence>
<evidence type="ECO:0000256" key="3">
    <source>
        <dbReference type="ARBA" id="ARBA00022553"/>
    </source>
</evidence>
<dbReference type="Pfam" id="PF02518">
    <property type="entry name" value="HATPase_c"/>
    <property type="match status" value="1"/>
</dbReference>
<evidence type="ECO:0000256" key="2">
    <source>
        <dbReference type="ARBA" id="ARBA00012438"/>
    </source>
</evidence>
<feature type="modified residue" description="4-aspartylphosphate" evidence="4">
    <location>
        <position position="52"/>
    </location>
</feature>
<dbReference type="InterPro" id="IPR003594">
    <property type="entry name" value="HATPase_dom"/>
</dbReference>
<dbReference type="PROSITE" id="PS50110">
    <property type="entry name" value="RESPONSE_REGULATORY"/>
    <property type="match status" value="1"/>
</dbReference>
<dbReference type="GO" id="GO:0000155">
    <property type="term" value="F:phosphorelay sensor kinase activity"/>
    <property type="evidence" value="ECO:0007669"/>
    <property type="project" value="TreeGrafter"/>
</dbReference>
<name>A0A2T5C6I6_9BACT</name>
<gene>
    <name evidence="7" type="ORF">C8N47_101196</name>
</gene>
<comment type="caution">
    <text evidence="7">The sequence shown here is derived from an EMBL/GenBank/DDBJ whole genome shotgun (WGS) entry which is preliminary data.</text>
</comment>
<dbReference type="PROSITE" id="PS50109">
    <property type="entry name" value="HIS_KIN"/>
    <property type="match status" value="1"/>
</dbReference>
<keyword evidence="7" id="KW-0808">Transferase</keyword>
<sequence>MATLLIVDDNKNNLQVLGSILGENGYKVAMSINGMNVPKLIEKVSPDLIILDIMMPVMDGFEVCKNVKEIPEYKDIPIIFLTAKSDIESITEGFRIGGVDYITKPFRKEELLARVKTHIDLVNSRKLIQQQARELEALNQLKNKVFTAVSNDLYGSINVFSEMHALMNNPRICLEKEDLAELFTELKKKSDTAAGLLENLLWWSKSQRRLLHPKPSQFNLQNLLSTIVQSFSEKSTQKKINLKIEGNTEAMVVGDQTQLEIVFKNLIDNAIKFSNKNSSVVITLKPEGNTLICEIADSGTGMDEEALAKVLDKYEFFSEYGTDNEKGTGIGLLLCDELLGANNAKMTVTSQKDKGTRVRVILPTDL</sequence>
<dbReference type="SUPFAM" id="SSF52172">
    <property type="entry name" value="CheY-like"/>
    <property type="match status" value="1"/>
</dbReference>
<dbReference type="InterPro" id="IPR005467">
    <property type="entry name" value="His_kinase_dom"/>
</dbReference>
<dbReference type="CDD" id="cd00075">
    <property type="entry name" value="HATPase"/>
    <property type="match status" value="1"/>
</dbReference>
<dbReference type="SMART" id="SM00448">
    <property type="entry name" value="REC"/>
    <property type="match status" value="1"/>
</dbReference>
<feature type="domain" description="Histidine kinase" evidence="5">
    <location>
        <begin position="148"/>
        <end position="366"/>
    </location>
</feature>
<reference evidence="7 8" key="1">
    <citation type="submission" date="2018-04" db="EMBL/GenBank/DDBJ databases">
        <title>Genomic Encyclopedia of Archaeal and Bacterial Type Strains, Phase II (KMG-II): from individual species to whole genera.</title>
        <authorList>
            <person name="Goeker M."/>
        </authorList>
    </citation>
    <scope>NUCLEOTIDE SEQUENCE [LARGE SCALE GENOMIC DNA]</scope>
    <source>
        <strain evidence="7 8">DSM 28823</strain>
    </source>
</reference>
<organism evidence="7 8">
    <name type="scientific">Mangrovibacterium marinum</name>
    <dbReference type="NCBI Taxonomy" id="1639118"/>
    <lineage>
        <taxon>Bacteria</taxon>
        <taxon>Pseudomonadati</taxon>
        <taxon>Bacteroidota</taxon>
        <taxon>Bacteroidia</taxon>
        <taxon>Marinilabiliales</taxon>
        <taxon>Prolixibacteraceae</taxon>
        <taxon>Mangrovibacterium</taxon>
    </lineage>
</organism>
<evidence type="ECO:0000259" key="5">
    <source>
        <dbReference type="PROSITE" id="PS50109"/>
    </source>
</evidence>
<dbReference type="PANTHER" id="PTHR43547:SF2">
    <property type="entry name" value="HYBRID SIGNAL TRANSDUCTION HISTIDINE KINASE C"/>
    <property type="match status" value="1"/>
</dbReference>
<dbReference type="Gene3D" id="3.30.565.10">
    <property type="entry name" value="Histidine kinase-like ATPase, C-terminal domain"/>
    <property type="match status" value="1"/>
</dbReference>
<dbReference type="InterPro" id="IPR004358">
    <property type="entry name" value="Sig_transdc_His_kin-like_C"/>
</dbReference>
<dbReference type="PRINTS" id="PR00344">
    <property type="entry name" value="BCTRLSENSOR"/>
</dbReference>
<evidence type="ECO:0000313" key="8">
    <source>
        <dbReference type="Proteomes" id="UP000243525"/>
    </source>
</evidence>
<dbReference type="PANTHER" id="PTHR43547">
    <property type="entry name" value="TWO-COMPONENT HISTIDINE KINASE"/>
    <property type="match status" value="1"/>
</dbReference>
<proteinExistence type="predicted"/>
<dbReference type="RefSeq" id="WP_107820648.1">
    <property type="nucleotide sequence ID" value="NZ_OY782574.1"/>
</dbReference>
<dbReference type="OrthoDB" id="9781208at2"/>
<feature type="domain" description="Response regulatory" evidence="6">
    <location>
        <begin position="3"/>
        <end position="119"/>
    </location>
</feature>
<dbReference type="EC" id="2.7.13.3" evidence="2"/>
<evidence type="ECO:0000256" key="4">
    <source>
        <dbReference type="PROSITE-ProRule" id="PRU00169"/>
    </source>
</evidence>
<keyword evidence="8" id="KW-1185">Reference proteome</keyword>
<dbReference type="Pfam" id="PF00072">
    <property type="entry name" value="Response_reg"/>
    <property type="match status" value="1"/>
</dbReference>
<evidence type="ECO:0000256" key="1">
    <source>
        <dbReference type="ARBA" id="ARBA00000085"/>
    </source>
</evidence>
<dbReference type="InterPro" id="IPR011006">
    <property type="entry name" value="CheY-like_superfamily"/>
</dbReference>
<protein>
    <recommendedName>
        <fullName evidence="2">histidine kinase</fullName>
        <ecNumber evidence="2">2.7.13.3</ecNumber>
    </recommendedName>
</protein>
<dbReference type="InterPro" id="IPR001789">
    <property type="entry name" value="Sig_transdc_resp-reg_receiver"/>
</dbReference>